<feature type="region of interest" description="Disordered" evidence="4">
    <location>
        <begin position="257"/>
        <end position="296"/>
    </location>
</feature>
<protein>
    <recommendedName>
        <fullName evidence="5">CRC domain-containing protein</fullName>
    </recommendedName>
</protein>
<proteinExistence type="inferred from homology"/>
<dbReference type="InterPro" id="IPR028307">
    <property type="entry name" value="Lin-54_fam"/>
</dbReference>
<dbReference type="GO" id="GO:0005634">
    <property type="term" value="C:nucleus"/>
    <property type="evidence" value="ECO:0007669"/>
    <property type="project" value="UniProtKB-SubCell"/>
</dbReference>
<dbReference type="SMART" id="SM01114">
    <property type="entry name" value="CXC"/>
    <property type="match status" value="2"/>
</dbReference>
<dbReference type="PANTHER" id="PTHR12446:SF34">
    <property type="entry name" value="PROTEIN LIN-54 HOMOLOG"/>
    <property type="match status" value="1"/>
</dbReference>
<evidence type="ECO:0000256" key="1">
    <source>
        <dbReference type="ARBA" id="ARBA00004123"/>
    </source>
</evidence>
<evidence type="ECO:0000256" key="2">
    <source>
        <dbReference type="ARBA" id="ARBA00007267"/>
    </source>
</evidence>
<dbReference type="EMBL" id="BDRX01000102">
    <property type="protein sequence ID" value="GBF97551.1"/>
    <property type="molecule type" value="Genomic_DNA"/>
</dbReference>
<dbReference type="InParanoid" id="A0A2V0PCH6"/>
<comment type="caution">
    <text evidence="6">The sequence shown here is derived from an EMBL/GenBank/DDBJ whole genome shotgun (WGS) entry which is preliminary data.</text>
</comment>
<feature type="compositionally biased region" description="Pro residues" evidence="4">
    <location>
        <begin position="163"/>
        <end position="178"/>
    </location>
</feature>
<dbReference type="PROSITE" id="PS51634">
    <property type="entry name" value="CRC"/>
    <property type="match status" value="1"/>
</dbReference>
<evidence type="ECO:0000259" key="5">
    <source>
        <dbReference type="PROSITE" id="PS51634"/>
    </source>
</evidence>
<dbReference type="STRING" id="307507.A0A2V0PCH6"/>
<evidence type="ECO:0000313" key="7">
    <source>
        <dbReference type="Proteomes" id="UP000247498"/>
    </source>
</evidence>
<accession>A0A2V0PCH6</accession>
<organism evidence="6 7">
    <name type="scientific">Raphidocelis subcapitata</name>
    <dbReference type="NCBI Taxonomy" id="307507"/>
    <lineage>
        <taxon>Eukaryota</taxon>
        <taxon>Viridiplantae</taxon>
        <taxon>Chlorophyta</taxon>
        <taxon>core chlorophytes</taxon>
        <taxon>Chlorophyceae</taxon>
        <taxon>CS clade</taxon>
        <taxon>Sphaeropleales</taxon>
        <taxon>Selenastraceae</taxon>
        <taxon>Raphidocelis</taxon>
    </lineage>
</organism>
<dbReference type="PANTHER" id="PTHR12446">
    <property type="entry name" value="TESMIN/TSO1-RELATED"/>
    <property type="match status" value="1"/>
</dbReference>
<dbReference type="InterPro" id="IPR005172">
    <property type="entry name" value="CRC"/>
</dbReference>
<reference evidence="6 7" key="1">
    <citation type="journal article" date="2018" name="Sci. Rep.">
        <title>Raphidocelis subcapitata (=Pseudokirchneriella subcapitata) provides an insight into genome evolution and environmental adaptations in the Sphaeropleales.</title>
        <authorList>
            <person name="Suzuki S."/>
            <person name="Yamaguchi H."/>
            <person name="Nakajima N."/>
            <person name="Kawachi M."/>
        </authorList>
    </citation>
    <scope>NUCLEOTIDE SEQUENCE [LARGE SCALE GENOMIC DNA]</scope>
    <source>
        <strain evidence="6 7">NIES-35</strain>
    </source>
</reference>
<dbReference type="Proteomes" id="UP000247498">
    <property type="component" value="Unassembled WGS sequence"/>
</dbReference>
<sequence length="498" mass="49437">MRITARKGKLAARSKHCNCKNSKCLKLYCECFASGRYCDDCNCLNCFNNHENEAVRQQAVEGILERNPNAFRPKIQTADGEATRASDGVRHCKGCNCKKSGCLKKYCECFQGGIFCSEICRCLDCKNYEGSDARDTVMRQLGPHGPQAAAQPAGAAAKRPRLGAPPPTPGALPSPGALPPPGALPLLLPMGGAGGAGLQPLSLGTPLSGLLLPQAAPQLFPRSAAYSVVHEALSDEVVSEMGRLLLLVANEEGERFDASTAAGAGGEGLEEQQEQRQAQGQQQQGEEQEQEQQQPPAMDIRAALAAAQAAVQAADAGGGAAAAAAAGAAAAGSSGDGAAAAAAAPAPRHGAAGGSRRYAAQEAAVLSEFGSVLRSVIATLEKKVPARELAAAAAAAAAAGGTPDAAGGAAAGPSPGGAAALAGLAPAQPLPLHALQALLAGVPGAMPAGLPGGLGPQLSIAPLAGLPSGALAPGAAEPTADPAAPGALAQPLLIGGTH</sequence>
<keyword evidence="3" id="KW-0539">Nucleus</keyword>
<dbReference type="Pfam" id="PF03638">
    <property type="entry name" value="TCR"/>
    <property type="match status" value="2"/>
</dbReference>
<feature type="compositionally biased region" description="Low complexity" evidence="4">
    <location>
        <begin position="145"/>
        <end position="157"/>
    </location>
</feature>
<dbReference type="AlphaFoldDB" id="A0A2V0PCH6"/>
<comment type="similarity">
    <text evidence="2">Belongs to the lin-54 family.</text>
</comment>
<dbReference type="OrthoDB" id="6283463at2759"/>
<dbReference type="GO" id="GO:0006355">
    <property type="term" value="P:regulation of DNA-templated transcription"/>
    <property type="evidence" value="ECO:0007669"/>
    <property type="project" value="TreeGrafter"/>
</dbReference>
<feature type="domain" description="CRC" evidence="5">
    <location>
        <begin position="13"/>
        <end position="130"/>
    </location>
</feature>
<name>A0A2V0PCH6_9CHLO</name>
<comment type="subcellular location">
    <subcellularLocation>
        <location evidence="1">Nucleus</location>
    </subcellularLocation>
</comment>
<feature type="region of interest" description="Disordered" evidence="4">
    <location>
        <begin position="137"/>
        <end position="178"/>
    </location>
</feature>
<evidence type="ECO:0000256" key="3">
    <source>
        <dbReference type="ARBA" id="ARBA00023242"/>
    </source>
</evidence>
<feature type="compositionally biased region" description="Low complexity" evidence="4">
    <location>
        <begin position="275"/>
        <end position="285"/>
    </location>
</feature>
<keyword evidence="7" id="KW-1185">Reference proteome</keyword>
<evidence type="ECO:0000256" key="4">
    <source>
        <dbReference type="SAM" id="MobiDB-lite"/>
    </source>
</evidence>
<gene>
    <name evidence="6" type="ORF">Rsub_10152</name>
</gene>
<evidence type="ECO:0000313" key="6">
    <source>
        <dbReference type="EMBL" id="GBF97551.1"/>
    </source>
</evidence>
<dbReference type="InterPro" id="IPR033467">
    <property type="entry name" value="Tesmin/TSO1-like_CXC"/>
</dbReference>